<comment type="function">
    <text evidence="12">Catalyzes the reversible conversion of 3-phosphohydroxypyruvate to phosphoserine and of 3-hydroxy-2-oxo-4-phosphonooxybutanoate to phosphohydroxythreonine.</text>
</comment>
<evidence type="ECO:0000256" key="6">
    <source>
        <dbReference type="ARBA" id="ARBA00022679"/>
    </source>
</evidence>
<dbReference type="PROSITE" id="PS00595">
    <property type="entry name" value="AA_TRANSFER_CLASS_5"/>
    <property type="match status" value="1"/>
</dbReference>
<organism evidence="14 15">
    <name type="scientific">Candidatus Ordinivivax streblomastigis</name>
    <dbReference type="NCBI Taxonomy" id="2540710"/>
    <lineage>
        <taxon>Bacteria</taxon>
        <taxon>Pseudomonadati</taxon>
        <taxon>Bacteroidota</taxon>
        <taxon>Bacteroidia</taxon>
        <taxon>Bacteroidales</taxon>
        <taxon>Candidatus Ordinivivax</taxon>
    </lineage>
</organism>
<gene>
    <name evidence="12" type="primary">serC</name>
    <name evidence="14" type="ORF">EZS26_002778</name>
</gene>
<dbReference type="PANTHER" id="PTHR43247:SF1">
    <property type="entry name" value="PHOSPHOSERINE AMINOTRANSFERASE"/>
    <property type="match status" value="1"/>
</dbReference>
<comment type="catalytic activity">
    <reaction evidence="10 12">
        <text>4-(phosphooxy)-L-threonine + 2-oxoglutarate = (R)-3-hydroxy-2-oxo-4-phosphooxybutanoate + L-glutamate</text>
        <dbReference type="Rhea" id="RHEA:16573"/>
        <dbReference type="ChEBI" id="CHEBI:16810"/>
        <dbReference type="ChEBI" id="CHEBI:29985"/>
        <dbReference type="ChEBI" id="CHEBI:58452"/>
        <dbReference type="ChEBI" id="CHEBI:58538"/>
        <dbReference type="EC" id="2.6.1.52"/>
    </reaction>
</comment>
<dbReference type="GO" id="GO:0004648">
    <property type="term" value="F:O-phospho-L-serine:2-oxoglutarate aminotransferase activity"/>
    <property type="evidence" value="ECO:0007669"/>
    <property type="project" value="UniProtKB-UniRule"/>
</dbReference>
<dbReference type="SUPFAM" id="SSF53383">
    <property type="entry name" value="PLP-dependent transferases"/>
    <property type="match status" value="1"/>
</dbReference>
<dbReference type="InterPro" id="IPR015424">
    <property type="entry name" value="PyrdxlP-dep_Trfase"/>
</dbReference>
<comment type="similarity">
    <text evidence="3 12">Belongs to the class-V pyridoxal-phosphate-dependent aminotransferase family. SerC subfamily.</text>
</comment>
<dbReference type="InterPro" id="IPR020578">
    <property type="entry name" value="Aminotrans_V_PyrdxlP_BS"/>
</dbReference>
<feature type="binding site" evidence="12">
    <location>
        <position position="99"/>
    </location>
    <ligand>
        <name>pyridoxal 5'-phosphate</name>
        <dbReference type="ChEBI" id="CHEBI:597326"/>
    </ligand>
</feature>
<dbReference type="GO" id="GO:0030170">
    <property type="term" value="F:pyridoxal phosphate binding"/>
    <property type="evidence" value="ECO:0007669"/>
    <property type="project" value="UniProtKB-UniRule"/>
</dbReference>
<evidence type="ECO:0000256" key="1">
    <source>
        <dbReference type="ARBA" id="ARBA00004915"/>
    </source>
</evidence>
<dbReference type="GO" id="GO:0006564">
    <property type="term" value="P:L-serine biosynthetic process"/>
    <property type="evidence" value="ECO:0007669"/>
    <property type="project" value="UniProtKB-UniRule"/>
</dbReference>
<keyword evidence="9 12" id="KW-0718">Serine biosynthesis</keyword>
<dbReference type="Gene3D" id="3.40.640.10">
    <property type="entry name" value="Type I PLP-dependent aspartate aminotransferase-like (Major domain)"/>
    <property type="match status" value="1"/>
</dbReference>
<comment type="caution">
    <text evidence="14">The sequence shown here is derived from an EMBL/GenBank/DDBJ whole genome shotgun (WGS) entry which is preliminary data.</text>
</comment>
<keyword evidence="6 12" id="KW-0808">Transferase</keyword>
<protein>
    <recommendedName>
        <fullName evidence="12">Phosphoserine aminotransferase</fullName>
        <ecNumber evidence="12">2.6.1.52</ecNumber>
    </recommendedName>
    <alternativeName>
        <fullName evidence="12">Phosphohydroxythreonine aminotransferase</fullName>
        <shortName evidence="12">PSAT</shortName>
    </alternativeName>
</protein>
<keyword evidence="5 12" id="KW-0028">Amino-acid biosynthesis</keyword>
<reference evidence="14 15" key="1">
    <citation type="submission" date="2019-03" db="EMBL/GenBank/DDBJ databases">
        <title>Single cell metagenomics reveals metabolic interactions within the superorganism composed of flagellate Streblomastix strix and complex community of Bacteroidetes bacteria on its surface.</title>
        <authorList>
            <person name="Treitli S.C."/>
            <person name="Kolisko M."/>
            <person name="Husnik F."/>
            <person name="Keeling P."/>
            <person name="Hampl V."/>
        </authorList>
    </citation>
    <scope>NUCLEOTIDE SEQUENCE [LARGE SCALE GENOMIC DNA]</scope>
    <source>
        <strain evidence="14">St1</strain>
    </source>
</reference>
<feature type="binding site" evidence="12">
    <location>
        <position position="166"/>
    </location>
    <ligand>
        <name>pyridoxal 5'-phosphate</name>
        <dbReference type="ChEBI" id="CHEBI:597326"/>
    </ligand>
</feature>
<feature type="binding site" evidence="12">
    <location>
        <position position="41"/>
    </location>
    <ligand>
        <name>L-glutamate</name>
        <dbReference type="ChEBI" id="CHEBI:29985"/>
    </ligand>
</feature>
<evidence type="ECO:0000313" key="14">
    <source>
        <dbReference type="EMBL" id="KAA6301062.1"/>
    </source>
</evidence>
<dbReference type="InterPro" id="IPR015422">
    <property type="entry name" value="PyrdxlP-dep_Trfase_small"/>
</dbReference>
<evidence type="ECO:0000256" key="4">
    <source>
        <dbReference type="ARBA" id="ARBA00022576"/>
    </source>
</evidence>
<proteinExistence type="inferred from homology"/>
<evidence type="ECO:0000256" key="7">
    <source>
        <dbReference type="ARBA" id="ARBA00022898"/>
    </source>
</evidence>
<evidence type="ECO:0000256" key="9">
    <source>
        <dbReference type="ARBA" id="ARBA00023299"/>
    </source>
</evidence>
<evidence type="ECO:0000256" key="5">
    <source>
        <dbReference type="ARBA" id="ARBA00022605"/>
    </source>
</evidence>
<evidence type="ECO:0000256" key="8">
    <source>
        <dbReference type="ARBA" id="ARBA00023096"/>
    </source>
</evidence>
<evidence type="ECO:0000256" key="10">
    <source>
        <dbReference type="ARBA" id="ARBA00047630"/>
    </source>
</evidence>
<evidence type="ECO:0000259" key="13">
    <source>
        <dbReference type="Pfam" id="PF00266"/>
    </source>
</evidence>
<comment type="pathway">
    <text evidence="2 12">Amino-acid biosynthesis; L-serine biosynthesis; L-serine from 3-phospho-D-glycerate: step 2/3.</text>
</comment>
<feature type="modified residue" description="N6-(pyridoxal phosphate)lysine" evidence="12">
    <location>
        <position position="190"/>
    </location>
</feature>
<dbReference type="GO" id="GO:0005737">
    <property type="term" value="C:cytoplasm"/>
    <property type="evidence" value="ECO:0007669"/>
    <property type="project" value="UniProtKB-SubCell"/>
</dbReference>
<comment type="cofactor">
    <cofactor evidence="12">
        <name>pyridoxal 5'-phosphate</name>
        <dbReference type="ChEBI" id="CHEBI:597326"/>
    </cofactor>
    <text evidence="12">Binds 1 pyridoxal phosphate per subunit.</text>
</comment>
<feature type="binding site" evidence="12">
    <location>
        <begin position="231"/>
        <end position="232"/>
    </location>
    <ligand>
        <name>pyridoxal 5'-phosphate</name>
        <dbReference type="ChEBI" id="CHEBI:597326"/>
    </ligand>
</feature>
<keyword evidence="8 12" id="KW-0664">Pyridoxine biosynthesis</keyword>
<evidence type="ECO:0000256" key="3">
    <source>
        <dbReference type="ARBA" id="ARBA00006904"/>
    </source>
</evidence>
<dbReference type="UniPathway" id="UPA00135">
    <property type="reaction ID" value="UER00197"/>
</dbReference>
<feature type="binding site" evidence="12">
    <location>
        <begin position="75"/>
        <end position="76"/>
    </location>
    <ligand>
        <name>pyridoxal 5'-phosphate</name>
        <dbReference type="ChEBI" id="CHEBI:597326"/>
    </ligand>
</feature>
<dbReference type="EMBL" id="SNRX01000030">
    <property type="protein sequence ID" value="KAA6301062.1"/>
    <property type="molecule type" value="Genomic_DNA"/>
</dbReference>
<dbReference type="Proteomes" id="UP000324575">
    <property type="component" value="Unassembled WGS sequence"/>
</dbReference>
<dbReference type="Gene3D" id="3.90.1150.10">
    <property type="entry name" value="Aspartate Aminotransferase, domain 1"/>
    <property type="match status" value="1"/>
</dbReference>
<dbReference type="AlphaFoldDB" id="A0A5M8NW41"/>
<keyword evidence="7 12" id="KW-0663">Pyridoxal phosphate</keyword>
<keyword evidence="4 12" id="KW-0032">Aminotransferase</keyword>
<comment type="pathway">
    <text evidence="1 12">Cofactor biosynthesis; pyridoxine 5'-phosphate biosynthesis; pyridoxine 5'-phosphate from D-erythrose 4-phosphate: step 3/5.</text>
</comment>
<dbReference type="PIRSF" id="PIRSF000525">
    <property type="entry name" value="SerC"/>
    <property type="match status" value="1"/>
</dbReference>
<evidence type="ECO:0000256" key="12">
    <source>
        <dbReference type="HAMAP-Rule" id="MF_00160"/>
    </source>
</evidence>
<name>A0A5M8NW41_9BACT</name>
<comment type="catalytic activity">
    <reaction evidence="11 12">
        <text>O-phospho-L-serine + 2-oxoglutarate = 3-phosphooxypyruvate + L-glutamate</text>
        <dbReference type="Rhea" id="RHEA:14329"/>
        <dbReference type="ChEBI" id="CHEBI:16810"/>
        <dbReference type="ChEBI" id="CHEBI:18110"/>
        <dbReference type="ChEBI" id="CHEBI:29985"/>
        <dbReference type="ChEBI" id="CHEBI:57524"/>
        <dbReference type="EC" id="2.6.1.52"/>
    </reaction>
</comment>
<dbReference type="InterPro" id="IPR022278">
    <property type="entry name" value="Pser_aminoTfrase"/>
</dbReference>
<evidence type="ECO:0000313" key="15">
    <source>
        <dbReference type="Proteomes" id="UP000324575"/>
    </source>
</evidence>
<comment type="subcellular location">
    <subcellularLocation>
        <location evidence="12">Cytoplasm</location>
    </subcellularLocation>
</comment>
<evidence type="ECO:0000256" key="11">
    <source>
        <dbReference type="ARBA" id="ARBA00049007"/>
    </source>
</evidence>
<accession>A0A5M8NW41</accession>
<dbReference type="EC" id="2.6.1.52" evidence="12"/>
<dbReference type="FunFam" id="3.90.1150.10:FF:000006">
    <property type="entry name" value="Phosphoserine aminotransferase"/>
    <property type="match status" value="1"/>
</dbReference>
<feature type="binding site" evidence="12">
    <location>
        <position position="189"/>
    </location>
    <ligand>
        <name>pyridoxal 5'-phosphate</name>
        <dbReference type="ChEBI" id="CHEBI:597326"/>
    </ligand>
</feature>
<dbReference type="PANTHER" id="PTHR43247">
    <property type="entry name" value="PHOSPHOSERINE AMINOTRANSFERASE"/>
    <property type="match status" value="1"/>
</dbReference>
<dbReference type="InterPro" id="IPR015421">
    <property type="entry name" value="PyrdxlP-dep_Trfase_major"/>
</dbReference>
<dbReference type="HAMAP" id="MF_00160">
    <property type="entry name" value="SerC_aminotrans_5"/>
    <property type="match status" value="1"/>
</dbReference>
<dbReference type="Pfam" id="PF00266">
    <property type="entry name" value="Aminotran_5"/>
    <property type="match status" value="1"/>
</dbReference>
<sequence length="356" mass="39344">MKKYNFNAGPSVLPQETIDNTIVAIKEFAGTGLGLMEISHRTKEFDAVMDETVALFKELLKIPEGYSVLFLGGGASLQFCMVPFNLLEKKAAYLNTGTWANKAQKEAKLFGETVEVASSKEANYTYIPKNYTIPADADYFHITTNNTIFGTEIHTDLDSPVTLVADMSSDIFSRPVNVSKYGLIYGGAQKNLAPAGVTFVIVKDELLGKVSRAIPTMLDYRTHIKEGSMFNTPPVVPIYAALQTLKWLKALGGVDAMYKRNKEKAGLLYSEIDRNPLFKGTTAVEDRSLMNICFVMNDEYKHLEEEFYKFATGKGMVGIKGHRSVGGFRASTYNALPKEAVEALVAAMQEFEGEKL</sequence>
<feature type="domain" description="Aminotransferase class V" evidence="13">
    <location>
        <begin position="4"/>
        <end position="344"/>
    </location>
</feature>
<dbReference type="InterPro" id="IPR000192">
    <property type="entry name" value="Aminotrans_V_dom"/>
</dbReference>
<feature type="binding site" evidence="12">
    <location>
        <position position="147"/>
    </location>
    <ligand>
        <name>pyridoxal 5'-phosphate</name>
        <dbReference type="ChEBI" id="CHEBI:597326"/>
    </ligand>
</feature>
<dbReference type="NCBIfam" id="NF003764">
    <property type="entry name" value="PRK05355.1"/>
    <property type="match status" value="1"/>
</dbReference>
<keyword evidence="12" id="KW-0963">Cytoplasm</keyword>
<evidence type="ECO:0000256" key="2">
    <source>
        <dbReference type="ARBA" id="ARBA00005099"/>
    </source>
</evidence>
<dbReference type="FunFam" id="3.40.640.10:FF:000010">
    <property type="entry name" value="Phosphoserine aminotransferase"/>
    <property type="match status" value="1"/>
</dbReference>
<comment type="subunit">
    <text evidence="12">Homodimer.</text>
</comment>
<dbReference type="GO" id="GO:0008615">
    <property type="term" value="P:pyridoxine biosynthetic process"/>
    <property type="evidence" value="ECO:0007669"/>
    <property type="project" value="UniProtKB-UniRule"/>
</dbReference>
<dbReference type="UniPathway" id="UPA00244">
    <property type="reaction ID" value="UER00311"/>
</dbReference>
<comment type="caution">
    <text evidence="12">Lacks conserved residue(s) required for the propagation of feature annotation.</text>
</comment>